<dbReference type="GO" id="GO:0042597">
    <property type="term" value="C:periplasmic space"/>
    <property type="evidence" value="ECO:0007669"/>
    <property type="project" value="InterPro"/>
</dbReference>
<keyword evidence="2" id="KW-0456">Lyase</keyword>
<dbReference type="OrthoDB" id="222550at2"/>
<dbReference type="GO" id="GO:0016829">
    <property type="term" value="F:lyase activity"/>
    <property type="evidence" value="ECO:0007669"/>
    <property type="project" value="UniProtKB-KW"/>
</dbReference>
<evidence type="ECO:0000313" key="5">
    <source>
        <dbReference type="Proteomes" id="UP000192796"/>
    </source>
</evidence>
<dbReference type="Pfam" id="PF05426">
    <property type="entry name" value="Alginate_lyase"/>
    <property type="match status" value="1"/>
</dbReference>
<proteinExistence type="predicted"/>
<comment type="caution">
    <text evidence="4">The sequence shown here is derived from an EMBL/GenBank/DDBJ whole genome shotgun (WGS) entry which is preliminary data.</text>
</comment>
<dbReference type="SUPFAM" id="SSF48230">
    <property type="entry name" value="Chondroitin AC/alginate lyase"/>
    <property type="match status" value="1"/>
</dbReference>
<feature type="domain" description="Alginate lyase" evidence="3">
    <location>
        <begin position="125"/>
        <end position="334"/>
    </location>
</feature>
<dbReference type="RefSeq" id="WP_081151683.1">
    <property type="nucleotide sequence ID" value="NZ_LVYD01000058.1"/>
</dbReference>
<keyword evidence="5" id="KW-1185">Reference proteome</keyword>
<dbReference type="InterPro" id="IPR008929">
    <property type="entry name" value="Chondroitin_lyas"/>
</dbReference>
<protein>
    <submittedName>
        <fullName evidence="4">Cell wall anchor protein</fullName>
    </submittedName>
</protein>
<evidence type="ECO:0000259" key="3">
    <source>
        <dbReference type="Pfam" id="PF05426"/>
    </source>
</evidence>
<dbReference type="PROSITE" id="PS51257">
    <property type="entry name" value="PROKAR_LIPOPROTEIN"/>
    <property type="match status" value="1"/>
</dbReference>
<evidence type="ECO:0000256" key="2">
    <source>
        <dbReference type="ARBA" id="ARBA00023239"/>
    </source>
</evidence>
<sequence>MKQIILYSMLTLCGSSMILSCAKKSSGSGDSPTDTTAVTETLEYIDTLPPSTPMTHPGGLQVAEDFTRIKSALANNSEPWVSGWNKLIANSHAQLSYVASPTVKLIRGGSSREEPDPDNYSHAFNDVAAAYQTGLRWKISGDTTYAEKSIQILNAWASTCTTLSGDPNIALAAGIYGYQFAIAGELMRDYKNWKAADFAKYQQWMLTVFYSYNHNFLLNHQNSCPDLFWANWDLCNIASTMAIGILADKRGIYNEAVNYFQRGVGNGNIRKAINYVWKDQGLAQLQESGRDQGHATLVIALLGTICEMSYHQNDDFYGYNSNRFLKASEYTAKYNVANLSVPFQSYTYYNCSTTTTLTQISSDGRGTVRPMWAMIYYHYVKRKGLTAPYTLMGVNTTQPEGGGGDYGPNSGGFDQLGFGTLLYTR</sequence>
<dbReference type="Proteomes" id="UP000192796">
    <property type="component" value="Unassembled WGS sequence"/>
</dbReference>
<dbReference type="InterPro" id="IPR008397">
    <property type="entry name" value="Alginate_lyase_dom"/>
</dbReference>
<name>A0A1V9FS80_9BACT</name>
<accession>A0A1V9FS80</accession>
<dbReference type="Gene3D" id="1.50.10.100">
    <property type="entry name" value="Chondroitin AC/alginate lyase"/>
    <property type="match status" value="1"/>
</dbReference>
<organism evidence="4 5">
    <name type="scientific">Niastella vici</name>
    <dbReference type="NCBI Taxonomy" id="1703345"/>
    <lineage>
        <taxon>Bacteria</taxon>
        <taxon>Pseudomonadati</taxon>
        <taxon>Bacteroidota</taxon>
        <taxon>Chitinophagia</taxon>
        <taxon>Chitinophagales</taxon>
        <taxon>Chitinophagaceae</taxon>
        <taxon>Niastella</taxon>
    </lineage>
</organism>
<keyword evidence="1" id="KW-0732">Signal</keyword>
<dbReference type="EMBL" id="LVYD01000058">
    <property type="protein sequence ID" value="OQP61215.1"/>
    <property type="molecule type" value="Genomic_DNA"/>
</dbReference>
<evidence type="ECO:0000256" key="1">
    <source>
        <dbReference type="ARBA" id="ARBA00022729"/>
    </source>
</evidence>
<evidence type="ECO:0000313" key="4">
    <source>
        <dbReference type="EMBL" id="OQP61215.1"/>
    </source>
</evidence>
<reference evidence="4 5" key="1">
    <citation type="submission" date="2016-03" db="EMBL/GenBank/DDBJ databases">
        <title>Niastella vici sp. nov., isolated from farmland soil.</title>
        <authorList>
            <person name="Chen L."/>
            <person name="Wang D."/>
            <person name="Yang S."/>
            <person name="Wang G."/>
        </authorList>
    </citation>
    <scope>NUCLEOTIDE SEQUENCE [LARGE SCALE GENOMIC DNA]</scope>
    <source>
        <strain evidence="4 5">DJ57</strain>
    </source>
</reference>
<dbReference type="AlphaFoldDB" id="A0A1V9FS80"/>
<gene>
    <name evidence="4" type="ORF">A3860_05750</name>
</gene>
<dbReference type="STRING" id="1703345.A3860_05750"/>